<dbReference type="InterPro" id="IPR035093">
    <property type="entry name" value="RelE/ParE_toxin_dom_sf"/>
</dbReference>
<protein>
    <submittedName>
        <fullName evidence="1">Addiction module toxin RelE</fullName>
    </submittedName>
</protein>
<dbReference type="AlphaFoldDB" id="A0A6S6T786"/>
<accession>A0A6S6T786</accession>
<sequence length="108" mass="12425">MDVLYSPTFKKSAKRLSKHYKSLKKDIQSFLDSLDDSPKQGSKLAEGLYKVRIKNSDNNKGKSAGYRIITYSMVDDEIFLVDIYSKSEMENIADEAIDMIVNEYKKEN</sequence>
<reference evidence="1" key="1">
    <citation type="submission" date="2020-01" db="EMBL/GenBank/DDBJ databases">
        <authorList>
            <person name="Meier V. D."/>
            <person name="Meier V D."/>
        </authorList>
    </citation>
    <scope>NUCLEOTIDE SEQUENCE</scope>
    <source>
        <strain evidence="1">HLG_WM_MAG_01</strain>
    </source>
</reference>
<dbReference type="InterPro" id="IPR009387">
    <property type="entry name" value="HigB-2"/>
</dbReference>
<organism evidence="1">
    <name type="scientific">uncultured Sulfurovum sp</name>
    <dbReference type="NCBI Taxonomy" id="269237"/>
    <lineage>
        <taxon>Bacteria</taxon>
        <taxon>Pseudomonadati</taxon>
        <taxon>Campylobacterota</taxon>
        <taxon>Epsilonproteobacteria</taxon>
        <taxon>Campylobacterales</taxon>
        <taxon>Sulfurovaceae</taxon>
        <taxon>Sulfurovum</taxon>
        <taxon>environmental samples</taxon>
    </lineage>
</organism>
<dbReference type="Gene3D" id="3.30.2310.20">
    <property type="entry name" value="RelE-like"/>
    <property type="match status" value="1"/>
</dbReference>
<dbReference type="EMBL" id="CACVAS010000058">
    <property type="protein sequence ID" value="CAA6810716.1"/>
    <property type="molecule type" value="Genomic_DNA"/>
</dbReference>
<gene>
    <name evidence="1" type="ORF">HELGO_WM96</name>
</gene>
<dbReference type="Pfam" id="PF06296">
    <property type="entry name" value="RelE"/>
    <property type="match status" value="1"/>
</dbReference>
<proteinExistence type="predicted"/>
<name>A0A6S6T786_9BACT</name>
<evidence type="ECO:0000313" key="1">
    <source>
        <dbReference type="EMBL" id="CAA6810716.1"/>
    </source>
</evidence>